<organism evidence="4 5">
    <name type="scientific">Acer saccharum</name>
    <name type="common">Sugar maple</name>
    <dbReference type="NCBI Taxonomy" id="4024"/>
    <lineage>
        <taxon>Eukaryota</taxon>
        <taxon>Viridiplantae</taxon>
        <taxon>Streptophyta</taxon>
        <taxon>Embryophyta</taxon>
        <taxon>Tracheophyta</taxon>
        <taxon>Spermatophyta</taxon>
        <taxon>Magnoliopsida</taxon>
        <taxon>eudicotyledons</taxon>
        <taxon>Gunneridae</taxon>
        <taxon>Pentapetalae</taxon>
        <taxon>rosids</taxon>
        <taxon>malvids</taxon>
        <taxon>Sapindales</taxon>
        <taxon>Sapindaceae</taxon>
        <taxon>Hippocastanoideae</taxon>
        <taxon>Acereae</taxon>
        <taxon>Acer</taxon>
    </lineage>
</organism>
<dbReference type="GO" id="GO:0005737">
    <property type="term" value="C:cytoplasm"/>
    <property type="evidence" value="ECO:0007669"/>
    <property type="project" value="UniProtKB-SubCell"/>
</dbReference>
<name>A0AA39T6N2_ACESA</name>
<evidence type="ECO:0000313" key="4">
    <source>
        <dbReference type="EMBL" id="KAK0602102.1"/>
    </source>
</evidence>
<comment type="caution">
    <text evidence="4">The sequence shown here is derived from an EMBL/GenBank/DDBJ whole genome shotgun (WGS) entry which is preliminary data.</text>
</comment>
<gene>
    <name evidence="4" type="ORF">LWI29_030339</name>
</gene>
<protein>
    <submittedName>
        <fullName evidence="4">Uncharacterized protein</fullName>
    </submittedName>
</protein>
<evidence type="ECO:0000256" key="3">
    <source>
        <dbReference type="ARBA" id="ARBA00022860"/>
    </source>
</evidence>
<evidence type="ECO:0000313" key="5">
    <source>
        <dbReference type="Proteomes" id="UP001168877"/>
    </source>
</evidence>
<dbReference type="Proteomes" id="UP001168877">
    <property type="component" value="Unassembled WGS sequence"/>
</dbReference>
<reference evidence="4" key="1">
    <citation type="journal article" date="2022" name="Plant J.">
        <title>Strategies of tolerance reflected in two North American maple genomes.</title>
        <authorList>
            <person name="McEvoy S.L."/>
            <person name="Sezen U.U."/>
            <person name="Trouern-Trend A."/>
            <person name="McMahon S.M."/>
            <person name="Schaberg P.G."/>
            <person name="Yang J."/>
            <person name="Wegrzyn J.L."/>
            <person name="Swenson N.G."/>
        </authorList>
    </citation>
    <scope>NUCLEOTIDE SEQUENCE</scope>
    <source>
        <strain evidence="4">NS2018</strain>
    </source>
</reference>
<sequence>MTSKISLQQLKLKYTLILRFKSLKLHTSFNELLNFSLLWNLFVHLQLPLLINKSIFQEEICKINETKEDDTRGEESIMSATDYHDAFHNFILSQKLTKLLGNFPEVLQMSDILEHNGACSDQSVVIPCIPADCKEEYGNARSLGVLC</sequence>
<accession>A0AA39T6N2</accession>
<dbReference type="InterPro" id="IPR051185">
    <property type="entry name" value="ASPM"/>
</dbReference>
<dbReference type="PANTHER" id="PTHR22706:SF1">
    <property type="entry name" value="ASSEMBLY FACTOR FOR SPINDLE MICROTUBULES"/>
    <property type="match status" value="1"/>
</dbReference>
<comment type="subcellular location">
    <subcellularLocation>
        <location evidence="1">Cytoplasm</location>
    </subcellularLocation>
</comment>
<keyword evidence="2" id="KW-0963">Cytoplasm</keyword>
<proteinExistence type="predicted"/>
<dbReference type="GO" id="GO:0005516">
    <property type="term" value="F:calmodulin binding"/>
    <property type="evidence" value="ECO:0007669"/>
    <property type="project" value="UniProtKB-KW"/>
</dbReference>
<keyword evidence="5" id="KW-1185">Reference proteome</keyword>
<evidence type="ECO:0000256" key="2">
    <source>
        <dbReference type="ARBA" id="ARBA00022490"/>
    </source>
</evidence>
<dbReference type="AlphaFoldDB" id="A0AA39T6N2"/>
<dbReference type="GO" id="GO:0000278">
    <property type="term" value="P:mitotic cell cycle"/>
    <property type="evidence" value="ECO:0007669"/>
    <property type="project" value="TreeGrafter"/>
</dbReference>
<dbReference type="GO" id="GO:0000922">
    <property type="term" value="C:spindle pole"/>
    <property type="evidence" value="ECO:0007669"/>
    <property type="project" value="TreeGrafter"/>
</dbReference>
<keyword evidence="3" id="KW-0112">Calmodulin-binding</keyword>
<dbReference type="GO" id="GO:0051295">
    <property type="term" value="P:establishment of meiotic spindle localization"/>
    <property type="evidence" value="ECO:0007669"/>
    <property type="project" value="TreeGrafter"/>
</dbReference>
<evidence type="ECO:0000256" key="1">
    <source>
        <dbReference type="ARBA" id="ARBA00004496"/>
    </source>
</evidence>
<reference evidence="4" key="2">
    <citation type="submission" date="2023-06" db="EMBL/GenBank/DDBJ databases">
        <authorList>
            <person name="Swenson N.G."/>
            <person name="Wegrzyn J.L."/>
            <person name="Mcevoy S.L."/>
        </authorList>
    </citation>
    <scope>NUCLEOTIDE SEQUENCE</scope>
    <source>
        <strain evidence="4">NS2018</strain>
        <tissue evidence="4">Leaf</tissue>
    </source>
</reference>
<dbReference type="EMBL" id="JAUESC010000003">
    <property type="protein sequence ID" value="KAK0602102.1"/>
    <property type="molecule type" value="Genomic_DNA"/>
</dbReference>
<dbReference type="GO" id="GO:0007051">
    <property type="term" value="P:spindle organization"/>
    <property type="evidence" value="ECO:0007669"/>
    <property type="project" value="TreeGrafter"/>
</dbReference>
<dbReference type="PANTHER" id="PTHR22706">
    <property type="entry name" value="ASSEMBLY FACTOR FOR SPINDLE MICROTUBULES"/>
    <property type="match status" value="1"/>
</dbReference>